<evidence type="ECO:0000256" key="6">
    <source>
        <dbReference type="PROSITE-ProRule" id="PRU00027"/>
    </source>
</evidence>
<evidence type="ECO:0000256" key="1">
    <source>
        <dbReference type="ARBA" id="ARBA00022723"/>
    </source>
</evidence>
<dbReference type="PANTHER" id="PTHR46481:SF5">
    <property type="entry name" value="OS08G0393150 PROTEIN"/>
    <property type="match status" value="1"/>
</dbReference>
<keyword evidence="5" id="KW-0804">Transcription</keyword>
<evidence type="ECO:0000256" key="5">
    <source>
        <dbReference type="ARBA" id="ARBA00023163"/>
    </source>
</evidence>
<keyword evidence="2 6" id="KW-0863">Zinc-finger</keyword>
<keyword evidence="4" id="KW-0805">Transcription regulation</keyword>
<dbReference type="PANTHER" id="PTHR46481">
    <property type="entry name" value="ZINC FINGER BED DOMAIN-CONTAINING PROTEIN 4"/>
    <property type="match status" value="1"/>
</dbReference>
<protein>
    <recommendedName>
        <fullName evidence="7">BED-type domain-containing protein</fullName>
    </recommendedName>
</protein>
<name>A0AA38SQW8_9ASTR</name>
<dbReference type="Pfam" id="PF02892">
    <property type="entry name" value="zf-BED"/>
    <property type="match status" value="1"/>
</dbReference>
<evidence type="ECO:0000256" key="2">
    <source>
        <dbReference type="ARBA" id="ARBA00022771"/>
    </source>
</evidence>
<keyword evidence="3" id="KW-0862">Zinc</keyword>
<gene>
    <name evidence="8" type="ORF">OSB04_019742</name>
</gene>
<evidence type="ECO:0000313" key="9">
    <source>
        <dbReference type="Proteomes" id="UP001172457"/>
    </source>
</evidence>
<dbReference type="Proteomes" id="UP001172457">
    <property type="component" value="Chromosome 5"/>
</dbReference>
<comment type="caution">
    <text evidence="8">The sequence shown here is derived from an EMBL/GenBank/DDBJ whole genome shotgun (WGS) entry which is preliminary data.</text>
</comment>
<dbReference type="AlphaFoldDB" id="A0AA38SQW8"/>
<dbReference type="GO" id="GO:0003677">
    <property type="term" value="F:DNA binding"/>
    <property type="evidence" value="ECO:0007669"/>
    <property type="project" value="InterPro"/>
</dbReference>
<keyword evidence="1" id="KW-0479">Metal-binding</keyword>
<accession>A0AA38SQW8</accession>
<dbReference type="PROSITE" id="PS50808">
    <property type="entry name" value="ZF_BED"/>
    <property type="match status" value="1"/>
</dbReference>
<dbReference type="GO" id="GO:0008270">
    <property type="term" value="F:zinc ion binding"/>
    <property type="evidence" value="ECO:0007669"/>
    <property type="project" value="UniProtKB-KW"/>
</dbReference>
<dbReference type="InterPro" id="IPR052035">
    <property type="entry name" value="ZnF_BED_domain_contain"/>
</dbReference>
<feature type="domain" description="BED-type" evidence="7">
    <location>
        <begin position="20"/>
        <end position="66"/>
    </location>
</feature>
<evidence type="ECO:0000256" key="4">
    <source>
        <dbReference type="ARBA" id="ARBA00023015"/>
    </source>
</evidence>
<dbReference type="InterPro" id="IPR036236">
    <property type="entry name" value="Znf_C2H2_sf"/>
</dbReference>
<keyword evidence="9" id="KW-1185">Reference proteome</keyword>
<organism evidence="8 9">
    <name type="scientific">Centaurea solstitialis</name>
    <name type="common">yellow star-thistle</name>
    <dbReference type="NCBI Taxonomy" id="347529"/>
    <lineage>
        <taxon>Eukaryota</taxon>
        <taxon>Viridiplantae</taxon>
        <taxon>Streptophyta</taxon>
        <taxon>Embryophyta</taxon>
        <taxon>Tracheophyta</taxon>
        <taxon>Spermatophyta</taxon>
        <taxon>Magnoliopsida</taxon>
        <taxon>eudicotyledons</taxon>
        <taxon>Gunneridae</taxon>
        <taxon>Pentapetalae</taxon>
        <taxon>asterids</taxon>
        <taxon>campanulids</taxon>
        <taxon>Asterales</taxon>
        <taxon>Asteraceae</taxon>
        <taxon>Carduoideae</taxon>
        <taxon>Cardueae</taxon>
        <taxon>Centaureinae</taxon>
        <taxon>Centaurea</taxon>
    </lineage>
</organism>
<dbReference type="SUPFAM" id="SSF57667">
    <property type="entry name" value="beta-beta-alpha zinc fingers"/>
    <property type="match status" value="1"/>
</dbReference>
<sequence>MAENSSSQDVQIDKVLPKDNRKSVVWDNFNLVLLTDGTKKAQCKLCGNLLTTGGNSTLTRHLAKACGGFKSRGDSSQTVLDNQGQIWVYDAVLQREMTTKCVIQMGLPFGAFDNPHMMKLIQKTLQPRYKPFFLTCDVWSAPSGSSYSYMCITAHWSEPGQSPIKQKPEKPGLFKARSKPGPARFLPISIFKRSLVLVPYHFLQSIKTSAM</sequence>
<dbReference type="SMART" id="SM00614">
    <property type="entry name" value="ZnF_BED"/>
    <property type="match status" value="1"/>
</dbReference>
<reference evidence="8" key="1">
    <citation type="submission" date="2023-03" db="EMBL/GenBank/DDBJ databases">
        <title>Chromosome-scale reference genome and RAD-based genetic map of yellow starthistle (Centaurea solstitialis) reveal putative structural variation and QTLs associated with invader traits.</title>
        <authorList>
            <person name="Reatini B."/>
            <person name="Cang F.A."/>
            <person name="Jiang Q."/>
            <person name="Mckibben M.T.W."/>
            <person name="Barker M.S."/>
            <person name="Rieseberg L.H."/>
            <person name="Dlugosch K.M."/>
        </authorList>
    </citation>
    <scope>NUCLEOTIDE SEQUENCE</scope>
    <source>
        <strain evidence="8">CAN-66</strain>
        <tissue evidence="8">Leaf</tissue>
    </source>
</reference>
<evidence type="ECO:0000256" key="3">
    <source>
        <dbReference type="ARBA" id="ARBA00022833"/>
    </source>
</evidence>
<proteinExistence type="predicted"/>
<dbReference type="EMBL" id="JARYMX010000005">
    <property type="protein sequence ID" value="KAJ9547199.1"/>
    <property type="molecule type" value="Genomic_DNA"/>
</dbReference>
<dbReference type="InterPro" id="IPR003656">
    <property type="entry name" value="Znf_BED"/>
</dbReference>
<evidence type="ECO:0000259" key="7">
    <source>
        <dbReference type="PROSITE" id="PS50808"/>
    </source>
</evidence>
<evidence type="ECO:0000313" key="8">
    <source>
        <dbReference type="EMBL" id="KAJ9547199.1"/>
    </source>
</evidence>